<proteinExistence type="predicted"/>
<dbReference type="EMBL" id="JBHSJC010000001">
    <property type="protein sequence ID" value="MFC4828508.1"/>
    <property type="molecule type" value="Genomic_DNA"/>
</dbReference>
<name>A0ABV9R593_9MICO</name>
<dbReference type="RefSeq" id="WP_204391626.1">
    <property type="nucleotide sequence ID" value="NZ_JAFBBW010000001.1"/>
</dbReference>
<dbReference type="Pfam" id="PF08020">
    <property type="entry name" value="DUF1706"/>
    <property type="match status" value="1"/>
</dbReference>
<dbReference type="PANTHER" id="PTHR40658">
    <property type="match status" value="1"/>
</dbReference>
<sequence length="182" mass="20064">MSIPNDRADLVRQAEERFDQLEDAIDHWLARAHEAGRAVSSATPHEPVSDGAEPAPRDRDVVDVLNHLHAWHMLLLGWLEADAAGRAPAYPADGYTWRDLDRLNRDLRDRYRGDGELAAARERLRASHDAALARIDALDDRAIFDEGKAWLGGATLAEPVHECLGGHYAWAIGALEKLPAGA</sequence>
<evidence type="ECO:0000256" key="1">
    <source>
        <dbReference type="SAM" id="MobiDB-lite"/>
    </source>
</evidence>
<dbReference type="Proteomes" id="UP001595960">
    <property type="component" value="Unassembled WGS sequence"/>
</dbReference>
<evidence type="ECO:0000313" key="2">
    <source>
        <dbReference type="EMBL" id="MFC4828508.1"/>
    </source>
</evidence>
<dbReference type="PANTHER" id="PTHR40658:SF4">
    <property type="entry name" value="HYPOTHETICAL CYTOSOLIC PROTEIN"/>
    <property type="match status" value="1"/>
</dbReference>
<keyword evidence="3" id="KW-1185">Reference proteome</keyword>
<protein>
    <submittedName>
        <fullName evidence="2">ClbS/DfsB family four-helix bundle protein</fullName>
    </submittedName>
</protein>
<dbReference type="InterPro" id="IPR034660">
    <property type="entry name" value="DinB/YfiT-like"/>
</dbReference>
<dbReference type="Gene3D" id="1.20.120.450">
    <property type="entry name" value="dinb family like domain"/>
    <property type="match status" value="1"/>
</dbReference>
<reference evidence="3" key="1">
    <citation type="journal article" date="2019" name="Int. J. Syst. Evol. Microbiol.">
        <title>The Global Catalogue of Microorganisms (GCM) 10K type strain sequencing project: providing services to taxonomists for standard genome sequencing and annotation.</title>
        <authorList>
            <consortium name="The Broad Institute Genomics Platform"/>
            <consortium name="The Broad Institute Genome Sequencing Center for Infectious Disease"/>
            <person name="Wu L."/>
            <person name="Ma J."/>
        </authorList>
    </citation>
    <scope>NUCLEOTIDE SEQUENCE [LARGE SCALE GENOMIC DNA]</scope>
    <source>
        <strain evidence="3">CGMCC 1.12192</strain>
    </source>
</reference>
<dbReference type="InterPro" id="IPR012550">
    <property type="entry name" value="DUF1706"/>
</dbReference>
<comment type="caution">
    <text evidence="2">The sequence shown here is derived from an EMBL/GenBank/DDBJ whole genome shotgun (WGS) entry which is preliminary data.</text>
</comment>
<gene>
    <name evidence="2" type="ORF">ACFPER_06900</name>
</gene>
<feature type="region of interest" description="Disordered" evidence="1">
    <location>
        <begin position="36"/>
        <end position="56"/>
    </location>
</feature>
<evidence type="ECO:0000313" key="3">
    <source>
        <dbReference type="Proteomes" id="UP001595960"/>
    </source>
</evidence>
<organism evidence="2 3">
    <name type="scientific">Agromyces aurantiacus</name>
    <dbReference type="NCBI Taxonomy" id="165814"/>
    <lineage>
        <taxon>Bacteria</taxon>
        <taxon>Bacillati</taxon>
        <taxon>Actinomycetota</taxon>
        <taxon>Actinomycetes</taxon>
        <taxon>Micrococcales</taxon>
        <taxon>Microbacteriaceae</taxon>
        <taxon>Agromyces</taxon>
    </lineage>
</organism>
<accession>A0ABV9R593</accession>